<comment type="similarity">
    <text evidence="1">Belongs to the peptidase C69 family. Secernin subfamily.</text>
</comment>
<dbReference type="GO" id="GO:0070004">
    <property type="term" value="F:cysteine-type exopeptidase activity"/>
    <property type="evidence" value="ECO:0007669"/>
    <property type="project" value="InterPro"/>
</dbReference>
<reference evidence="2" key="2">
    <citation type="submission" date="2022-10" db="EMBL/GenBank/DDBJ databases">
        <authorList>
            <consortium name="ENA_rothamsted_submissions"/>
            <consortium name="culmorum"/>
            <person name="King R."/>
        </authorList>
    </citation>
    <scope>NUCLEOTIDE SEQUENCE</scope>
</reference>
<dbReference type="GO" id="GO:0006508">
    <property type="term" value="P:proteolysis"/>
    <property type="evidence" value="ECO:0007669"/>
    <property type="project" value="InterPro"/>
</dbReference>
<dbReference type="PANTHER" id="PTHR12994:SF17">
    <property type="entry name" value="LD30995P"/>
    <property type="match status" value="1"/>
</dbReference>
<sequence length="344" mass="38122">MGSEVFMVQAPLTNNGTIIYGRNSLSFCCKEISYFSANENGTTKFSTVEVTSTGPTFAYILNGTCGSNEKNVSISTLFADKKPEKGLSALDLTKLVLERAENADGALDVVTKLIEDYNEEVSVAQYSFFICDMNTAYVLDIFGNLWAAEKITEAFRAFSNGFGVTTKIDKKSENLGDKLKDLGLYDGSGELNFSHAVSMTASESKWPCEEPTSGFNAQQMFEVLRCSAEKSSQDIASSFVGVLKEPISVHWFTGTENPRESVFKPFIFTSDVRISPLTTIKSEEDEPLLRQLHSNRKWDQVGDLLKTLEKSCVDEVDGFADNVPTPELDELLKDCVEAEVKFYR</sequence>
<name>A0A9N9RZ30_9DIPT</name>
<proteinExistence type="inferred from homology"/>
<reference evidence="2" key="1">
    <citation type="submission" date="2022-01" db="EMBL/GenBank/DDBJ databases">
        <authorList>
            <person name="King R."/>
        </authorList>
    </citation>
    <scope>NUCLEOTIDE SEQUENCE</scope>
</reference>
<accession>A0A9N9RZ30</accession>
<protein>
    <submittedName>
        <fullName evidence="2">Uncharacterized protein</fullName>
    </submittedName>
</protein>
<dbReference type="GO" id="GO:0016805">
    <property type="term" value="F:dipeptidase activity"/>
    <property type="evidence" value="ECO:0007669"/>
    <property type="project" value="InterPro"/>
</dbReference>
<organism evidence="2 3">
    <name type="scientific">Chironomus riparius</name>
    <dbReference type="NCBI Taxonomy" id="315576"/>
    <lineage>
        <taxon>Eukaryota</taxon>
        <taxon>Metazoa</taxon>
        <taxon>Ecdysozoa</taxon>
        <taxon>Arthropoda</taxon>
        <taxon>Hexapoda</taxon>
        <taxon>Insecta</taxon>
        <taxon>Pterygota</taxon>
        <taxon>Neoptera</taxon>
        <taxon>Endopterygota</taxon>
        <taxon>Diptera</taxon>
        <taxon>Nematocera</taxon>
        <taxon>Chironomoidea</taxon>
        <taxon>Chironomidae</taxon>
        <taxon>Chironominae</taxon>
        <taxon>Chironomus</taxon>
    </lineage>
</organism>
<evidence type="ECO:0000313" key="2">
    <source>
        <dbReference type="EMBL" id="CAG9806094.1"/>
    </source>
</evidence>
<dbReference type="Proteomes" id="UP001153620">
    <property type="component" value="Chromosome 2"/>
</dbReference>
<dbReference type="EMBL" id="OU895878">
    <property type="protein sequence ID" value="CAG9806094.1"/>
    <property type="molecule type" value="Genomic_DNA"/>
</dbReference>
<dbReference type="PANTHER" id="PTHR12994">
    <property type="entry name" value="SECERNIN"/>
    <property type="match status" value="1"/>
</dbReference>
<dbReference type="InterPro" id="IPR005322">
    <property type="entry name" value="Peptidase_C69"/>
</dbReference>
<gene>
    <name evidence="2" type="ORF">CHIRRI_LOCUS8959</name>
</gene>
<evidence type="ECO:0000313" key="3">
    <source>
        <dbReference type="Proteomes" id="UP001153620"/>
    </source>
</evidence>
<dbReference type="AlphaFoldDB" id="A0A9N9RZ30"/>
<keyword evidence="3" id="KW-1185">Reference proteome</keyword>
<evidence type="ECO:0000256" key="1">
    <source>
        <dbReference type="ARBA" id="ARBA00005705"/>
    </source>
</evidence>
<dbReference type="OrthoDB" id="5175656at2759"/>